<sequence length="226" mass="26041">MVKLNNEIRILELTEPNFFGTVLNHNLTVTKGPGGGLMLIDTGLPGYLDEIERYLKSWSYSLEDISDIVLTHSHPDHSGNAQEIKKISKAKIYAHKLEKFDNQKFQIQYDQVKQEFNVNEKEFAETMKRINNLEYEIPKIDFYLEGGETIGNFKVIHVPGHTPGHIALYDGKVVIAGDSVRYYKGLKPPLRFFCWNYEKAVNSFNILINLPFSFFVPYHGEVITPW</sequence>
<dbReference type="Gene3D" id="3.60.15.10">
    <property type="entry name" value="Ribonuclease Z/Hydroxyacylglutathione hydrolase-like"/>
    <property type="match status" value="1"/>
</dbReference>
<dbReference type="RefSeq" id="WP_110271143.1">
    <property type="nucleotide sequence ID" value="NZ_CP029289.2"/>
</dbReference>
<dbReference type="PANTHER" id="PTHR42951:SF17">
    <property type="entry name" value="METALLO-BETA-LACTAMASE DOMAIN-CONTAINING PROTEIN"/>
    <property type="match status" value="1"/>
</dbReference>
<dbReference type="GO" id="GO:0016787">
    <property type="term" value="F:hydrolase activity"/>
    <property type="evidence" value="ECO:0007669"/>
    <property type="project" value="UniProtKB-KW"/>
</dbReference>
<evidence type="ECO:0000259" key="1">
    <source>
        <dbReference type="SMART" id="SM00849"/>
    </source>
</evidence>
<dbReference type="OrthoDB" id="197151at2157"/>
<dbReference type="KEGG" id="abri:DFR85_12300"/>
<dbReference type="EMBL" id="CP029289">
    <property type="protein sequence ID" value="AWR95262.1"/>
    <property type="molecule type" value="Genomic_DNA"/>
</dbReference>
<dbReference type="SMART" id="SM00849">
    <property type="entry name" value="Lactamase_B"/>
    <property type="match status" value="1"/>
</dbReference>
<organism evidence="2 3">
    <name type="scientific">Acidianus brierleyi</name>
    <dbReference type="NCBI Taxonomy" id="41673"/>
    <lineage>
        <taxon>Archaea</taxon>
        <taxon>Thermoproteota</taxon>
        <taxon>Thermoprotei</taxon>
        <taxon>Sulfolobales</taxon>
        <taxon>Sulfolobaceae</taxon>
        <taxon>Acidianus</taxon>
    </lineage>
</organism>
<dbReference type="AlphaFoldDB" id="A0A2U9IGT7"/>
<feature type="domain" description="Metallo-beta-lactamase" evidence="1">
    <location>
        <begin position="24"/>
        <end position="219"/>
    </location>
</feature>
<name>A0A2U9IGT7_9CREN</name>
<evidence type="ECO:0000313" key="2">
    <source>
        <dbReference type="EMBL" id="AWR95262.1"/>
    </source>
</evidence>
<keyword evidence="2" id="KW-0378">Hydrolase</keyword>
<dbReference type="InterPro" id="IPR050855">
    <property type="entry name" value="NDM-1-like"/>
</dbReference>
<dbReference type="SUPFAM" id="SSF56281">
    <property type="entry name" value="Metallo-hydrolase/oxidoreductase"/>
    <property type="match status" value="1"/>
</dbReference>
<dbReference type="InterPro" id="IPR001279">
    <property type="entry name" value="Metallo-B-lactamas"/>
</dbReference>
<dbReference type="InterPro" id="IPR036866">
    <property type="entry name" value="RibonucZ/Hydroxyglut_hydro"/>
</dbReference>
<dbReference type="Pfam" id="PF00753">
    <property type="entry name" value="Lactamase_B"/>
    <property type="match status" value="1"/>
</dbReference>
<protein>
    <submittedName>
        <fullName evidence="2">MBL fold metallo-hydrolase</fullName>
    </submittedName>
</protein>
<proteinExistence type="predicted"/>
<gene>
    <name evidence="2" type="ORF">DFR85_12300</name>
</gene>
<keyword evidence="3" id="KW-1185">Reference proteome</keyword>
<reference evidence="2 3" key="1">
    <citation type="submission" date="2018-05" db="EMBL/GenBank/DDBJ databases">
        <title>Complete Genome Sequences of Extremely Thermoacidophilic, Metal-Mobilizing Type-Strain Members of the Archaeal Family Sulfolobaceae: Acidianus brierleyi DSM-1651T, Acidianus sulfidivorans DSM-18786T, Metallosphaera hakonensis DSM-7519T, and Metallosphaera prunae DSM-10039T.</title>
        <authorList>
            <person name="Counts J.A."/>
            <person name="Kelly R.M."/>
        </authorList>
    </citation>
    <scope>NUCLEOTIDE SEQUENCE [LARGE SCALE GENOMIC DNA]</scope>
    <source>
        <strain evidence="2 3">DSM 1651</strain>
    </source>
</reference>
<dbReference type="Proteomes" id="UP000248044">
    <property type="component" value="Chromosome"/>
</dbReference>
<evidence type="ECO:0000313" key="3">
    <source>
        <dbReference type="Proteomes" id="UP000248044"/>
    </source>
</evidence>
<dbReference type="PANTHER" id="PTHR42951">
    <property type="entry name" value="METALLO-BETA-LACTAMASE DOMAIN-CONTAINING"/>
    <property type="match status" value="1"/>
</dbReference>
<accession>A0A2U9IGT7</accession>
<dbReference type="CDD" id="cd07721">
    <property type="entry name" value="yflN-like_MBL-fold"/>
    <property type="match status" value="1"/>
</dbReference>
<dbReference type="GeneID" id="36832950"/>